<protein>
    <submittedName>
        <fullName evidence="2">Uncharacterized protein</fullName>
    </submittedName>
</protein>
<name>A0A8H3ITC5_9LECA</name>
<sequence length="365" mass="40657">MSSTTNTSLCSACQGLFSNEAFPPVHSTNDEHRRTAADCRIAARDGCFICHIVWTRITDFGNQQIVKWNLSKSFTRYGLSQSRDTIGFNIEAIETREGFWRPGEGIMPPGSVPEPSGQWLLTISFHNVGHIAGVNYAEVAENNEATFVLQPMPETLHCIKLSPIAQILKIVGAGYLNANRYYPRRLIEIGDAIDDLVYLRGRDEANFSGDYIAVSHCWGKSPMTKLVRTQKQAAETEFIDSPTTFRSGTSSDSKSSGTKENQDASISREEFESKEPSSPALSITSSDDDLTEYVEDEDTRFSPEENEVEELQSTASSNKVPFGSTMGQDIRISREEFMAGFPSNELPQTFQDAITVTRRLQINYL</sequence>
<gene>
    <name evidence="2" type="ORF">ALECFALPRED_004958</name>
</gene>
<proteinExistence type="predicted"/>
<comment type="caution">
    <text evidence="2">The sequence shown here is derived from an EMBL/GenBank/DDBJ whole genome shotgun (WGS) entry which is preliminary data.</text>
</comment>
<keyword evidence="3" id="KW-1185">Reference proteome</keyword>
<dbReference type="AlphaFoldDB" id="A0A8H3ITC5"/>
<dbReference type="Proteomes" id="UP000664203">
    <property type="component" value="Unassembled WGS sequence"/>
</dbReference>
<feature type="compositionally biased region" description="Low complexity" evidence="1">
    <location>
        <begin position="247"/>
        <end position="259"/>
    </location>
</feature>
<evidence type="ECO:0000313" key="2">
    <source>
        <dbReference type="EMBL" id="CAF9931223.1"/>
    </source>
</evidence>
<organism evidence="2 3">
    <name type="scientific">Alectoria fallacina</name>
    <dbReference type="NCBI Taxonomy" id="1903189"/>
    <lineage>
        <taxon>Eukaryota</taxon>
        <taxon>Fungi</taxon>
        <taxon>Dikarya</taxon>
        <taxon>Ascomycota</taxon>
        <taxon>Pezizomycotina</taxon>
        <taxon>Lecanoromycetes</taxon>
        <taxon>OSLEUM clade</taxon>
        <taxon>Lecanoromycetidae</taxon>
        <taxon>Lecanorales</taxon>
        <taxon>Lecanorineae</taxon>
        <taxon>Parmeliaceae</taxon>
        <taxon>Alectoria</taxon>
    </lineage>
</organism>
<evidence type="ECO:0000256" key="1">
    <source>
        <dbReference type="SAM" id="MobiDB-lite"/>
    </source>
</evidence>
<feature type="compositionally biased region" description="Acidic residues" evidence="1">
    <location>
        <begin position="286"/>
        <end position="310"/>
    </location>
</feature>
<feature type="compositionally biased region" description="Basic and acidic residues" evidence="1">
    <location>
        <begin position="260"/>
        <end position="275"/>
    </location>
</feature>
<dbReference type="EMBL" id="CAJPDR010000303">
    <property type="protein sequence ID" value="CAF9931223.1"/>
    <property type="molecule type" value="Genomic_DNA"/>
</dbReference>
<feature type="region of interest" description="Disordered" evidence="1">
    <location>
        <begin position="237"/>
        <end position="324"/>
    </location>
</feature>
<reference evidence="2" key="1">
    <citation type="submission" date="2021-03" db="EMBL/GenBank/DDBJ databases">
        <authorList>
            <person name="Tagirdzhanova G."/>
        </authorList>
    </citation>
    <scope>NUCLEOTIDE SEQUENCE</scope>
</reference>
<dbReference type="OrthoDB" id="10421488at2759"/>
<evidence type="ECO:0000313" key="3">
    <source>
        <dbReference type="Proteomes" id="UP000664203"/>
    </source>
</evidence>
<accession>A0A8H3ITC5</accession>